<dbReference type="STRING" id="106004.A0A1Y2EZ53"/>
<evidence type="ECO:0000313" key="2">
    <source>
        <dbReference type="EMBL" id="ORY76912.1"/>
    </source>
</evidence>
<feature type="region of interest" description="Disordered" evidence="1">
    <location>
        <begin position="159"/>
        <end position="191"/>
    </location>
</feature>
<dbReference type="Proteomes" id="UP000193467">
    <property type="component" value="Unassembled WGS sequence"/>
</dbReference>
<gene>
    <name evidence="2" type="ORF">BCR35DRAFT_118727</name>
</gene>
<dbReference type="InParanoid" id="A0A1Y2EZ53"/>
<sequence length="487" mass="51554">MAFESSTATTRPTHYTYASPDLNLLLSGHLVTPLDASNTEGQVPEGAQFQLDQQGIYIEHPSLVSITTTPTSQTLCSLNTGQPILTLSTPLIPPPSSPSPSSSPSTSPSHPPPTPPPTIITLHPPLLTPTQVSHLQSTSSLYSSTFHILLDGPGFLPPRFDPHSLPPPSTPQVAPSSNSHSSAAHSSQSQILNSPTLQRALLSPLLSPQRRAHSTGSDTSVPPLSLGLSRARAPSLSAPSGGTRNGNGTSPSRPPQSGLESLLPASTTRPSLDSILSASISSAAKSTAEEIMALRRGHDAFVKRVKVEVQVLQTRVSNATNHAVAREGGGLVVKGFRSSSKSPGGETRRESLSREQNRERSVERGTSEERGRARAPSPTHLASSRSLPILPPRLDGSSLHPLSILQRPPLFLTRQPPFTLPLLSRSRSQTSLPSRALNFTIRHTPHFHYSKRGRSNELGVRSPSGSPCCESGGGKDSRGVGYGCSES</sequence>
<feature type="compositionally biased region" description="Low complexity" evidence="1">
    <location>
        <begin position="224"/>
        <end position="242"/>
    </location>
</feature>
<evidence type="ECO:0000256" key="1">
    <source>
        <dbReference type="SAM" id="MobiDB-lite"/>
    </source>
</evidence>
<accession>A0A1Y2EZ53</accession>
<dbReference type="EMBL" id="MCGR01000033">
    <property type="protein sequence ID" value="ORY76912.1"/>
    <property type="molecule type" value="Genomic_DNA"/>
</dbReference>
<dbReference type="OrthoDB" id="2538274at2759"/>
<feature type="compositionally biased region" description="Low complexity" evidence="1">
    <location>
        <begin position="99"/>
        <end position="108"/>
    </location>
</feature>
<comment type="caution">
    <text evidence="2">The sequence shown here is derived from an EMBL/GenBank/DDBJ whole genome shotgun (WGS) entry which is preliminary data.</text>
</comment>
<dbReference type="AlphaFoldDB" id="A0A1Y2EZ53"/>
<proteinExistence type="predicted"/>
<reference evidence="2 3" key="1">
    <citation type="submission" date="2016-07" db="EMBL/GenBank/DDBJ databases">
        <title>Pervasive Adenine N6-methylation of Active Genes in Fungi.</title>
        <authorList>
            <consortium name="DOE Joint Genome Institute"/>
            <person name="Mondo S.J."/>
            <person name="Dannebaum R.O."/>
            <person name="Kuo R.C."/>
            <person name="Labutti K."/>
            <person name="Haridas S."/>
            <person name="Kuo A."/>
            <person name="Salamov A."/>
            <person name="Ahrendt S.R."/>
            <person name="Lipzen A."/>
            <person name="Sullivan W."/>
            <person name="Andreopoulos W.B."/>
            <person name="Clum A."/>
            <person name="Lindquist E."/>
            <person name="Daum C."/>
            <person name="Ramamoorthy G.K."/>
            <person name="Gryganskyi A."/>
            <person name="Culley D."/>
            <person name="Magnuson J.K."/>
            <person name="James T.Y."/>
            <person name="O'Malley M.A."/>
            <person name="Stajich J.E."/>
            <person name="Spatafora J.W."/>
            <person name="Visel A."/>
            <person name="Grigoriev I.V."/>
        </authorList>
    </citation>
    <scope>NUCLEOTIDE SEQUENCE [LARGE SCALE GENOMIC DNA]</scope>
    <source>
        <strain evidence="2 3">62-1032</strain>
    </source>
</reference>
<feature type="region of interest" description="Disordered" evidence="1">
    <location>
        <begin position="207"/>
        <end position="268"/>
    </location>
</feature>
<feature type="compositionally biased region" description="Pro residues" evidence="1">
    <location>
        <begin position="109"/>
        <end position="118"/>
    </location>
</feature>
<protein>
    <submittedName>
        <fullName evidence="2">Uncharacterized protein</fullName>
    </submittedName>
</protein>
<organism evidence="2 3">
    <name type="scientific">Leucosporidium creatinivorum</name>
    <dbReference type="NCBI Taxonomy" id="106004"/>
    <lineage>
        <taxon>Eukaryota</taxon>
        <taxon>Fungi</taxon>
        <taxon>Dikarya</taxon>
        <taxon>Basidiomycota</taxon>
        <taxon>Pucciniomycotina</taxon>
        <taxon>Microbotryomycetes</taxon>
        <taxon>Leucosporidiales</taxon>
        <taxon>Leucosporidium</taxon>
    </lineage>
</organism>
<feature type="compositionally biased region" description="Basic and acidic residues" evidence="1">
    <location>
        <begin position="346"/>
        <end position="372"/>
    </location>
</feature>
<keyword evidence="3" id="KW-1185">Reference proteome</keyword>
<name>A0A1Y2EZ53_9BASI</name>
<feature type="compositionally biased region" description="Low complexity" evidence="1">
    <location>
        <begin position="176"/>
        <end position="190"/>
    </location>
</feature>
<feature type="region of interest" description="Disordered" evidence="1">
    <location>
        <begin position="334"/>
        <end position="392"/>
    </location>
</feature>
<feature type="region of interest" description="Disordered" evidence="1">
    <location>
        <begin position="450"/>
        <end position="487"/>
    </location>
</feature>
<feature type="region of interest" description="Disordered" evidence="1">
    <location>
        <begin position="86"/>
        <end position="124"/>
    </location>
</feature>
<evidence type="ECO:0000313" key="3">
    <source>
        <dbReference type="Proteomes" id="UP000193467"/>
    </source>
</evidence>